<feature type="region of interest" description="Disordered" evidence="1">
    <location>
        <begin position="53"/>
        <end position="102"/>
    </location>
</feature>
<reference evidence="2 3" key="1">
    <citation type="submission" date="2020-08" db="EMBL/GenBank/DDBJ databases">
        <title>Genomic Encyclopedia of Type Strains, Phase IV (KMG-IV): sequencing the most valuable type-strain genomes for metagenomic binning, comparative biology and taxonomic classification.</title>
        <authorList>
            <person name="Goeker M."/>
        </authorList>
    </citation>
    <scope>NUCLEOTIDE SEQUENCE [LARGE SCALE GENOMIC DNA]</scope>
    <source>
        <strain evidence="2 3">DSM 15743</strain>
    </source>
</reference>
<dbReference type="AlphaFoldDB" id="A0A7W6IFR7"/>
<gene>
    <name evidence="2" type="ORF">GGR34_001984</name>
</gene>
<feature type="region of interest" description="Disordered" evidence="1">
    <location>
        <begin position="173"/>
        <end position="205"/>
    </location>
</feature>
<accession>A0A7W6IFR7</accession>
<dbReference type="EMBL" id="JACIDC010000006">
    <property type="protein sequence ID" value="MBB4040331.1"/>
    <property type="molecule type" value="Genomic_DNA"/>
</dbReference>
<feature type="compositionally biased region" description="Polar residues" evidence="1">
    <location>
        <begin position="182"/>
        <end position="195"/>
    </location>
</feature>
<evidence type="ECO:0000256" key="1">
    <source>
        <dbReference type="SAM" id="MobiDB-lite"/>
    </source>
</evidence>
<dbReference type="Proteomes" id="UP000519439">
    <property type="component" value="Unassembled WGS sequence"/>
</dbReference>
<comment type="caution">
    <text evidence="2">The sequence shown here is derived from an EMBL/GenBank/DDBJ whole genome shotgun (WGS) entry which is preliminary data.</text>
</comment>
<protein>
    <submittedName>
        <fullName evidence="2">Uncharacterized protein</fullName>
    </submittedName>
</protein>
<dbReference type="RefSeq" id="WP_154664148.1">
    <property type="nucleotide sequence ID" value="NZ_JACIDC010000006.1"/>
</dbReference>
<organism evidence="2 3">
    <name type="scientific">Microvirga flocculans</name>
    <dbReference type="NCBI Taxonomy" id="217168"/>
    <lineage>
        <taxon>Bacteria</taxon>
        <taxon>Pseudomonadati</taxon>
        <taxon>Pseudomonadota</taxon>
        <taxon>Alphaproteobacteria</taxon>
        <taxon>Hyphomicrobiales</taxon>
        <taxon>Methylobacteriaceae</taxon>
        <taxon>Microvirga</taxon>
    </lineage>
</organism>
<evidence type="ECO:0000313" key="3">
    <source>
        <dbReference type="Proteomes" id="UP000519439"/>
    </source>
</evidence>
<name>A0A7W6IFR7_9HYPH</name>
<proteinExistence type="predicted"/>
<sequence length="205" mass="22193">MPELGFHLRFPARLLGSLTLAVPFLFALTVNTAQAQGLLNFFKAIFQPPAPVSQPQFLGNEPGPAGSDTKRQIRSRPKPVAAENEEVRKPIEPRPPGQFTNPVAALLSDSTLRPGDMVMFPDGLRVFTGRVGQTHKLNDFKPIAQMAKGLSRSTRKLVSGLLPGDNVTWNTSAVPKNEKVASKTTDVATTGSVKKQNPGKDPKYP</sequence>
<evidence type="ECO:0000313" key="2">
    <source>
        <dbReference type="EMBL" id="MBB4040331.1"/>
    </source>
</evidence>
<keyword evidence="3" id="KW-1185">Reference proteome</keyword>